<dbReference type="GO" id="GO:0050801">
    <property type="term" value="P:monoatomic ion homeostasis"/>
    <property type="evidence" value="ECO:0007669"/>
    <property type="project" value="TreeGrafter"/>
</dbReference>
<name>A0A835UB54_VANPL</name>
<keyword evidence="3 6" id="KW-0812">Transmembrane</keyword>
<dbReference type="GO" id="GO:0006820">
    <property type="term" value="P:monoatomic anion transport"/>
    <property type="evidence" value="ECO:0007669"/>
    <property type="project" value="InterPro"/>
</dbReference>
<dbReference type="Proteomes" id="UP000636800">
    <property type="component" value="Chromosome 13"/>
</dbReference>
<organism evidence="8 9">
    <name type="scientific">Vanilla planifolia</name>
    <name type="common">Vanilla</name>
    <dbReference type="NCBI Taxonomy" id="51239"/>
    <lineage>
        <taxon>Eukaryota</taxon>
        <taxon>Viridiplantae</taxon>
        <taxon>Streptophyta</taxon>
        <taxon>Embryophyta</taxon>
        <taxon>Tracheophyta</taxon>
        <taxon>Spermatophyta</taxon>
        <taxon>Magnoliopsida</taxon>
        <taxon>Liliopsida</taxon>
        <taxon>Asparagales</taxon>
        <taxon>Orchidaceae</taxon>
        <taxon>Vanilloideae</taxon>
        <taxon>Vanilleae</taxon>
        <taxon>Vanilla</taxon>
    </lineage>
</organism>
<feature type="transmembrane region" description="Helical" evidence="6">
    <location>
        <begin position="283"/>
        <end position="310"/>
    </location>
</feature>
<evidence type="ECO:0000256" key="3">
    <source>
        <dbReference type="ARBA" id="ARBA00022692"/>
    </source>
</evidence>
<dbReference type="PANTHER" id="PTHR11453:SF40">
    <property type="entry name" value="BORON TRANSPORTER 4-RELATED"/>
    <property type="match status" value="1"/>
</dbReference>
<accession>A0A835UB54</accession>
<evidence type="ECO:0000313" key="8">
    <source>
        <dbReference type="EMBL" id="KAG0454823.1"/>
    </source>
</evidence>
<sequence>MDMLSEFTIPKGEDRNQPKYQFEWLYTNGLVGNIFSLGVLSTSLKSRRARAWRYGTGFVPYRVFTDPFEIYAAKERQHQVMQVLICGLLGIPPSNGVLPQSSMHTKSLAVLKRQLIRKKMAVTAKESIQLQASNSEIYGKMQEVFIEMDKSNSARTITNEWKDLKEAVMTSGEINGAFDPEKHIDAHLPVRVKEQRVSNLCQSILVGGCLGAIPLIMKIPTSVLWGYFAYMAIDSLPGNQFWERLLLLFITPGRRYKVLEGAHASFVESVSFRVIATFTIFQLAYFLICFGVTWISIAGILFPLPFFLLISIREHLLPKVFHQQDLWELDAAEYEEIAGVPNLDHILSFRELMTVRKLLMHVLMVRKFWTSLQQAEGSLSSGQEVSMRKGSFKFILIHCRRSQYVSNAVSNARNSSIAIKAGSEEMVFMFPLRC</sequence>
<evidence type="ECO:0000256" key="4">
    <source>
        <dbReference type="ARBA" id="ARBA00022989"/>
    </source>
</evidence>
<dbReference type="AlphaFoldDB" id="A0A835UB54"/>
<dbReference type="GO" id="GO:0005886">
    <property type="term" value="C:plasma membrane"/>
    <property type="evidence" value="ECO:0007669"/>
    <property type="project" value="TreeGrafter"/>
</dbReference>
<keyword evidence="4 6" id="KW-1133">Transmembrane helix</keyword>
<dbReference type="OrthoDB" id="1903967at2759"/>
<evidence type="ECO:0000256" key="5">
    <source>
        <dbReference type="ARBA" id="ARBA00023136"/>
    </source>
</evidence>
<evidence type="ECO:0000256" key="6">
    <source>
        <dbReference type="SAM" id="Phobius"/>
    </source>
</evidence>
<comment type="similarity">
    <text evidence="2">Belongs to the anion exchanger (TC 2.A.31.3) family.</text>
</comment>
<reference evidence="8 9" key="1">
    <citation type="journal article" date="2020" name="Nat. Food">
        <title>A phased Vanilla planifolia genome enables genetic improvement of flavour and production.</title>
        <authorList>
            <person name="Hasing T."/>
            <person name="Tang H."/>
            <person name="Brym M."/>
            <person name="Khazi F."/>
            <person name="Huang T."/>
            <person name="Chambers A.H."/>
        </authorList>
    </citation>
    <scope>NUCLEOTIDE SEQUENCE [LARGE SCALE GENOMIC DNA]</scope>
    <source>
        <tissue evidence="8">Leaf</tissue>
    </source>
</reference>
<proteinExistence type="inferred from homology"/>
<comment type="caution">
    <text evidence="8">The sequence shown here is derived from an EMBL/GenBank/DDBJ whole genome shotgun (WGS) entry which is preliminary data.</text>
</comment>
<gene>
    <name evidence="8" type="ORF">HPP92_024115</name>
</gene>
<protein>
    <recommendedName>
        <fullName evidence="7">Bicarbonate transporter-like transmembrane domain-containing protein</fullName>
    </recommendedName>
</protein>
<dbReference type="EMBL" id="JADCNL010000013">
    <property type="protein sequence ID" value="KAG0454823.1"/>
    <property type="molecule type" value="Genomic_DNA"/>
</dbReference>
<comment type="subcellular location">
    <subcellularLocation>
        <location evidence="1">Membrane</location>
        <topology evidence="1">Multi-pass membrane protein</topology>
    </subcellularLocation>
</comment>
<dbReference type="GO" id="GO:0005452">
    <property type="term" value="F:solute:inorganic anion antiporter activity"/>
    <property type="evidence" value="ECO:0007669"/>
    <property type="project" value="InterPro"/>
</dbReference>
<dbReference type="Pfam" id="PF00955">
    <property type="entry name" value="HCO3_cotransp"/>
    <property type="match status" value="1"/>
</dbReference>
<feature type="transmembrane region" description="Helical" evidence="6">
    <location>
        <begin position="24"/>
        <end position="44"/>
    </location>
</feature>
<evidence type="ECO:0000256" key="2">
    <source>
        <dbReference type="ARBA" id="ARBA00006262"/>
    </source>
</evidence>
<evidence type="ECO:0000256" key="1">
    <source>
        <dbReference type="ARBA" id="ARBA00004141"/>
    </source>
</evidence>
<dbReference type="PANTHER" id="PTHR11453">
    <property type="entry name" value="ANION EXCHANGE PROTEIN"/>
    <property type="match status" value="1"/>
</dbReference>
<keyword evidence="9" id="KW-1185">Reference proteome</keyword>
<dbReference type="InterPro" id="IPR011531">
    <property type="entry name" value="HCO3_transpt-like_TM_dom"/>
</dbReference>
<evidence type="ECO:0000259" key="7">
    <source>
        <dbReference type="Pfam" id="PF00955"/>
    </source>
</evidence>
<keyword evidence="5 6" id="KW-0472">Membrane</keyword>
<evidence type="ECO:0000313" key="9">
    <source>
        <dbReference type="Proteomes" id="UP000636800"/>
    </source>
</evidence>
<feature type="domain" description="Bicarbonate transporter-like transmembrane" evidence="7">
    <location>
        <begin position="190"/>
        <end position="332"/>
    </location>
</feature>
<dbReference type="InterPro" id="IPR003020">
    <property type="entry name" value="HCO3_transpt_euk"/>
</dbReference>